<dbReference type="GO" id="GO:0006508">
    <property type="term" value="P:proteolysis"/>
    <property type="evidence" value="ECO:0007669"/>
    <property type="project" value="UniProtKB-KW"/>
</dbReference>
<dbReference type="EMBL" id="SOJN01000005">
    <property type="protein sequence ID" value="TET47860.1"/>
    <property type="molecule type" value="Genomic_DNA"/>
</dbReference>
<name>A0A523UZH4_UNCT6</name>
<dbReference type="PRINTS" id="PR00723">
    <property type="entry name" value="SUBTILISIN"/>
</dbReference>
<evidence type="ECO:0000256" key="7">
    <source>
        <dbReference type="SAM" id="MobiDB-lite"/>
    </source>
</evidence>
<evidence type="ECO:0000256" key="8">
    <source>
        <dbReference type="SAM" id="SignalP"/>
    </source>
</evidence>
<evidence type="ECO:0000256" key="4">
    <source>
        <dbReference type="ARBA" id="ARBA00022825"/>
    </source>
</evidence>
<feature type="active site" description="Charge relay system" evidence="5 6">
    <location>
        <position position="191"/>
    </location>
</feature>
<evidence type="ECO:0000256" key="6">
    <source>
        <dbReference type="PROSITE-ProRule" id="PRU01240"/>
    </source>
</evidence>
<dbReference type="InterPro" id="IPR023828">
    <property type="entry name" value="Peptidase_S8_Ser-AS"/>
</dbReference>
<comment type="caution">
    <text evidence="10">The sequence shown here is derived from an EMBL/GenBank/DDBJ whole genome shotgun (WGS) entry which is preliminary data.</text>
</comment>
<feature type="active site" description="Charge relay system" evidence="5 6">
    <location>
        <position position="455"/>
    </location>
</feature>
<evidence type="ECO:0000313" key="10">
    <source>
        <dbReference type="EMBL" id="TET47860.1"/>
    </source>
</evidence>
<feature type="signal peptide" evidence="8">
    <location>
        <begin position="1"/>
        <end position="20"/>
    </location>
</feature>
<dbReference type="Proteomes" id="UP000315525">
    <property type="component" value="Unassembled WGS sequence"/>
</dbReference>
<dbReference type="PROSITE" id="PS51892">
    <property type="entry name" value="SUBTILASE"/>
    <property type="match status" value="1"/>
</dbReference>
<accession>A0A523UZH4</accession>
<feature type="active site" description="Charge relay system" evidence="5 6">
    <location>
        <position position="246"/>
    </location>
</feature>
<feature type="domain" description="Peptidase S8/S53" evidence="9">
    <location>
        <begin position="182"/>
        <end position="503"/>
    </location>
</feature>
<reference evidence="10 11" key="1">
    <citation type="submission" date="2019-03" db="EMBL/GenBank/DDBJ databases">
        <title>Metabolic potential of uncultured bacteria and archaea associated with petroleum seepage in deep-sea sediments.</title>
        <authorList>
            <person name="Dong X."/>
            <person name="Hubert C."/>
        </authorList>
    </citation>
    <scope>NUCLEOTIDE SEQUENCE [LARGE SCALE GENOMIC DNA]</scope>
    <source>
        <strain evidence="10">E44_bin18</strain>
    </source>
</reference>
<evidence type="ECO:0000256" key="1">
    <source>
        <dbReference type="ARBA" id="ARBA00011073"/>
    </source>
</evidence>
<sequence>MKGPIYIVLAMLLSLSSAYANQIVSPELSERIATAEGGQFLHVKINLGRQPDLAYLLDRVAGMNRLEKREFVVTQLKAAAASNHAPVISLLEREKSVGNVRRVRSLWLANVVAAEVTRSVIGKLARSPSVVRIDLDLYENALMEFPRNPNQTPDNLSPAMPDTVWNIDLVHAPCAWQQGYTGQSIVVGHFDTGVNYEHVDLADHIWTNAGETPGNGIDDDGNGYVDDYYGYDFANTDSDPRDDNGHGTHTAGTVAGDGTAGRNTGVAPDARIMSLKVLDSGGSGWETDVWEAIQYALNNGADVLTFSIGWLHYYNPDRATWRNLFNGVMLAGVSAAVAAGNEREHWVSPTWFPPPDNIRTPGDIPPPWLHPHQTLTGGLSGVVTVGATNSSDDITSFSSYGPVSWDTISPWFDYPYNPEMGLIDPDVCAPGSNITSLSRTDNNGYVGGPMWSGTSMACPHVAGLMALMLSKNPDVSPAEVDSVIETTALELGSPGKDNDYGSGRIRVCDAINATPTGIGEQPSTRGVVSRFFLTVAPNPFSSRVEITIGLDAEAQQNKEYPRSVFVCDLSGRLIQTLALPRHQDTRYEAFLAWDGKDSAGIAAPSGIYFLKVAAGRGLLTEKVVLIR</sequence>
<dbReference type="InterPro" id="IPR015500">
    <property type="entry name" value="Peptidase_S8_subtilisin-rel"/>
</dbReference>
<dbReference type="InterPro" id="IPR000209">
    <property type="entry name" value="Peptidase_S8/S53_dom"/>
</dbReference>
<keyword evidence="2 6" id="KW-0645">Protease</keyword>
<dbReference type="PROSITE" id="PS00138">
    <property type="entry name" value="SUBTILASE_SER"/>
    <property type="match status" value="1"/>
</dbReference>
<evidence type="ECO:0000256" key="2">
    <source>
        <dbReference type="ARBA" id="ARBA00022670"/>
    </source>
</evidence>
<dbReference type="GO" id="GO:0004252">
    <property type="term" value="F:serine-type endopeptidase activity"/>
    <property type="evidence" value="ECO:0007669"/>
    <property type="project" value="UniProtKB-UniRule"/>
</dbReference>
<dbReference type="Gene3D" id="2.60.40.4070">
    <property type="match status" value="1"/>
</dbReference>
<evidence type="ECO:0000256" key="3">
    <source>
        <dbReference type="ARBA" id="ARBA00022801"/>
    </source>
</evidence>
<feature type="compositionally biased region" description="Low complexity" evidence="7">
    <location>
        <begin position="247"/>
        <end position="261"/>
    </location>
</feature>
<keyword evidence="3 6" id="KW-0378">Hydrolase</keyword>
<gene>
    <name evidence="10" type="ORF">E3J62_00180</name>
</gene>
<dbReference type="InterPro" id="IPR036852">
    <property type="entry name" value="Peptidase_S8/S53_dom_sf"/>
</dbReference>
<dbReference type="AlphaFoldDB" id="A0A523UZH4"/>
<keyword evidence="4 6" id="KW-0720">Serine protease</keyword>
<protein>
    <recommendedName>
        <fullName evidence="9">Peptidase S8/S53 domain-containing protein</fullName>
    </recommendedName>
</protein>
<evidence type="ECO:0000313" key="11">
    <source>
        <dbReference type="Proteomes" id="UP000315525"/>
    </source>
</evidence>
<keyword evidence="8" id="KW-0732">Signal</keyword>
<dbReference type="Gene3D" id="3.40.50.200">
    <property type="entry name" value="Peptidase S8/S53 domain"/>
    <property type="match status" value="1"/>
</dbReference>
<proteinExistence type="inferred from homology"/>
<dbReference type="PANTHER" id="PTHR43806:SF11">
    <property type="entry name" value="CEREVISIN-RELATED"/>
    <property type="match status" value="1"/>
</dbReference>
<dbReference type="Pfam" id="PF00082">
    <property type="entry name" value="Peptidase_S8"/>
    <property type="match status" value="1"/>
</dbReference>
<evidence type="ECO:0000259" key="9">
    <source>
        <dbReference type="Pfam" id="PF00082"/>
    </source>
</evidence>
<dbReference type="PANTHER" id="PTHR43806">
    <property type="entry name" value="PEPTIDASE S8"/>
    <property type="match status" value="1"/>
</dbReference>
<dbReference type="SUPFAM" id="SSF52743">
    <property type="entry name" value="Subtilisin-like"/>
    <property type="match status" value="1"/>
</dbReference>
<feature type="region of interest" description="Disordered" evidence="7">
    <location>
        <begin position="235"/>
        <end position="262"/>
    </location>
</feature>
<feature type="chain" id="PRO_5021858728" description="Peptidase S8/S53 domain-containing protein" evidence="8">
    <location>
        <begin position="21"/>
        <end position="627"/>
    </location>
</feature>
<dbReference type="InterPro" id="IPR050131">
    <property type="entry name" value="Peptidase_S8_subtilisin-like"/>
</dbReference>
<comment type="similarity">
    <text evidence="1 6">Belongs to the peptidase S8 family.</text>
</comment>
<organism evidence="10 11">
    <name type="scientific">candidate division TA06 bacterium</name>
    <dbReference type="NCBI Taxonomy" id="2250710"/>
    <lineage>
        <taxon>Bacteria</taxon>
        <taxon>Bacteria division TA06</taxon>
    </lineage>
</organism>
<evidence type="ECO:0000256" key="5">
    <source>
        <dbReference type="PIRSR" id="PIRSR615500-1"/>
    </source>
</evidence>